<dbReference type="InterPro" id="IPR050266">
    <property type="entry name" value="AB_hydrolase_sf"/>
</dbReference>
<accession>A0ABM7XZ14</accession>
<evidence type="ECO:0000313" key="3">
    <source>
        <dbReference type="EMBL" id="BDG70709.1"/>
    </source>
</evidence>
<protein>
    <recommendedName>
        <fullName evidence="2">AB hydrolase-1 domain-containing protein</fullName>
    </recommendedName>
</protein>
<reference evidence="3 4" key="1">
    <citation type="journal article" date="2016" name="Microbes Environ.">
        <title>Phylogenetically diverse aerobic anoxygenic phototrophic bacteria isolated from epilithic biofilms in Tama river, Japan.</title>
        <authorList>
            <person name="Hirose S."/>
            <person name="Matsuura K."/>
            <person name="Haruta S."/>
        </authorList>
    </citation>
    <scope>NUCLEOTIDE SEQUENCE [LARGE SCALE GENOMIC DNA]</scope>
    <source>
        <strain evidence="3 4">S08</strain>
    </source>
</reference>
<dbReference type="PANTHER" id="PTHR43798">
    <property type="entry name" value="MONOACYLGLYCEROL LIPASE"/>
    <property type="match status" value="1"/>
</dbReference>
<feature type="domain" description="AB hydrolase-1" evidence="2">
    <location>
        <begin position="32"/>
        <end position="257"/>
    </location>
</feature>
<organism evidence="3 4">
    <name type="scientific">Roseomonas fluvialis</name>
    <dbReference type="NCBI Taxonomy" id="1750527"/>
    <lineage>
        <taxon>Bacteria</taxon>
        <taxon>Pseudomonadati</taxon>
        <taxon>Pseudomonadota</taxon>
        <taxon>Alphaproteobacteria</taxon>
        <taxon>Acetobacterales</taxon>
        <taxon>Roseomonadaceae</taxon>
        <taxon>Roseomonas</taxon>
    </lineage>
</organism>
<gene>
    <name evidence="3" type="ORF">Rmf_06380</name>
</gene>
<name>A0ABM7XZ14_9PROT</name>
<proteinExistence type="predicted"/>
<evidence type="ECO:0000256" key="1">
    <source>
        <dbReference type="ARBA" id="ARBA00022801"/>
    </source>
</evidence>
<keyword evidence="1" id="KW-0378">Hydrolase</keyword>
<dbReference type="InterPro" id="IPR029058">
    <property type="entry name" value="AB_hydrolase_fold"/>
</dbReference>
<dbReference type="PANTHER" id="PTHR43798:SF31">
    <property type="entry name" value="AB HYDROLASE SUPERFAMILY PROTEIN YCLE"/>
    <property type="match status" value="1"/>
</dbReference>
<dbReference type="InterPro" id="IPR000073">
    <property type="entry name" value="AB_hydrolase_1"/>
</dbReference>
<evidence type="ECO:0000313" key="4">
    <source>
        <dbReference type="Proteomes" id="UP000831327"/>
    </source>
</evidence>
<dbReference type="Pfam" id="PF12697">
    <property type="entry name" value="Abhydrolase_6"/>
    <property type="match status" value="1"/>
</dbReference>
<keyword evidence="4" id="KW-1185">Reference proteome</keyword>
<evidence type="ECO:0000259" key="2">
    <source>
        <dbReference type="Pfam" id="PF12697"/>
    </source>
</evidence>
<dbReference type="SUPFAM" id="SSF53474">
    <property type="entry name" value="alpha/beta-Hydrolases"/>
    <property type="match status" value="1"/>
</dbReference>
<dbReference type="Gene3D" id="3.40.50.1820">
    <property type="entry name" value="alpha/beta hydrolase"/>
    <property type="match status" value="1"/>
</dbReference>
<dbReference type="EMBL" id="AP025637">
    <property type="protein sequence ID" value="BDG70709.1"/>
    <property type="molecule type" value="Genomic_DNA"/>
</dbReference>
<sequence length="269" mass="28213">MTTAHAPAWEVRLLDLPSGLLEIFTMGAGHPLVLLPSLGRGQEDFDGIAPLLVAGGLRLVRPEPRGIGRSDPLRAGSTLHDMAADVIAAMEAERTGPAIVAGHAAGNWVARIVTHTRPDLVAGCAMLAAVTGTTVVPEISAAIAGSFDTDLPAAERLEHLRRGYFAPGNDASVWLEGWHKDVALAQRAARSATTDRAWLRAAENRPLLYIAAAEDAIAAPPSEGELREALGPHVTRVVIERAGHALLPEQPEATAAALIGFARTLFSAA</sequence>
<dbReference type="Proteomes" id="UP000831327">
    <property type="component" value="Chromosome"/>
</dbReference>
<dbReference type="RefSeq" id="WP_244458026.1">
    <property type="nucleotide sequence ID" value="NZ_AP025637.1"/>
</dbReference>